<protein>
    <submittedName>
        <fullName evidence="1">Uncharacterized protein</fullName>
    </submittedName>
</protein>
<dbReference type="Proteomes" id="UP000694397">
    <property type="component" value="Chromosome 4"/>
</dbReference>
<dbReference type="AlphaFoldDB" id="A0A8C9V2V8"/>
<keyword evidence="2" id="KW-1185">Reference proteome</keyword>
<evidence type="ECO:0000313" key="1">
    <source>
        <dbReference type="Ensembl" id="ENSSFOP00015016326.2"/>
    </source>
</evidence>
<reference evidence="1" key="3">
    <citation type="submission" date="2025-09" db="UniProtKB">
        <authorList>
            <consortium name="Ensembl"/>
        </authorList>
    </citation>
    <scope>IDENTIFICATION</scope>
</reference>
<proteinExistence type="predicted"/>
<organism evidence="1 2">
    <name type="scientific">Scleropages formosus</name>
    <name type="common">Asian bonytongue</name>
    <name type="synonym">Osteoglossum formosum</name>
    <dbReference type="NCBI Taxonomy" id="113540"/>
    <lineage>
        <taxon>Eukaryota</taxon>
        <taxon>Metazoa</taxon>
        <taxon>Chordata</taxon>
        <taxon>Craniata</taxon>
        <taxon>Vertebrata</taxon>
        <taxon>Euteleostomi</taxon>
        <taxon>Actinopterygii</taxon>
        <taxon>Neopterygii</taxon>
        <taxon>Teleostei</taxon>
        <taxon>Osteoglossocephala</taxon>
        <taxon>Osteoglossomorpha</taxon>
        <taxon>Osteoglossiformes</taxon>
        <taxon>Osteoglossidae</taxon>
        <taxon>Scleropages</taxon>
    </lineage>
</organism>
<reference evidence="1 2" key="1">
    <citation type="submission" date="2019-04" db="EMBL/GenBank/DDBJ databases">
        <authorList>
            <consortium name="Wellcome Sanger Institute Data Sharing"/>
        </authorList>
    </citation>
    <scope>NUCLEOTIDE SEQUENCE [LARGE SCALE GENOMIC DNA]</scope>
</reference>
<evidence type="ECO:0000313" key="2">
    <source>
        <dbReference type="Proteomes" id="UP000694397"/>
    </source>
</evidence>
<sequence>MAAKPSQVHSLHHSAACFWFYVIFLLTDVSLRVRPVTQSVLTISTGRPGLWRCEQCRGTVRHRTRERGYAPPHCRPDSGRGETDIRAALTKHSLSLAERAQPFRRASHTLS</sequence>
<dbReference type="Ensembl" id="ENSSFOT00015016513.2">
    <property type="protein sequence ID" value="ENSSFOP00015016326.2"/>
    <property type="gene ID" value="ENSSFOG00015010528.2"/>
</dbReference>
<accession>A0A8C9V2V8</accession>
<name>A0A8C9V2V8_SCLFO</name>
<reference evidence="1" key="2">
    <citation type="submission" date="2025-08" db="UniProtKB">
        <authorList>
            <consortium name="Ensembl"/>
        </authorList>
    </citation>
    <scope>IDENTIFICATION</scope>
</reference>